<name>A0A6P8WZC2_DROAB</name>
<evidence type="ECO:0000313" key="4">
    <source>
        <dbReference type="RefSeq" id="XP_034104818.1"/>
    </source>
</evidence>
<dbReference type="RefSeq" id="XP_034104818.1">
    <property type="nucleotide sequence ID" value="XM_034248927.2"/>
</dbReference>
<accession>A0A6P8WZC2</accession>
<proteinExistence type="predicted"/>
<dbReference type="RefSeq" id="XP_034104817.1">
    <property type="nucleotide sequence ID" value="XM_034248926.2"/>
</dbReference>
<sequence>MAQVKCNEPGDWRDAPFLVVLYDYTMKNAEFPSDIGTLIAYVLVLIVSWYVVLWTARFLLSLVWPVIIVVSAFLLFRFLYTFQHEDLGDIVLHTLTYVVDTAAYIIEKIFEFLASVVQ</sequence>
<protein>
    <submittedName>
        <fullName evidence="3 4">Uncharacterized protein LOC117568342</fullName>
    </submittedName>
</protein>
<evidence type="ECO:0000313" key="2">
    <source>
        <dbReference type="Proteomes" id="UP000515160"/>
    </source>
</evidence>
<keyword evidence="1" id="KW-1133">Transmembrane helix</keyword>
<gene>
    <name evidence="3 4" type="primary">LOC117568342</name>
</gene>
<dbReference type="GeneID" id="117568342"/>
<dbReference type="OrthoDB" id="8028675at2759"/>
<evidence type="ECO:0000256" key="1">
    <source>
        <dbReference type="SAM" id="Phobius"/>
    </source>
</evidence>
<keyword evidence="2" id="KW-1185">Reference proteome</keyword>
<reference evidence="3 4" key="1">
    <citation type="submission" date="2025-04" db="UniProtKB">
        <authorList>
            <consortium name="RefSeq"/>
        </authorList>
    </citation>
    <scope>IDENTIFICATION</scope>
    <source>
        <strain evidence="3 4">15112-1751.03</strain>
        <tissue evidence="3 4">Whole Adult</tissue>
    </source>
</reference>
<organism evidence="2 4">
    <name type="scientific">Drosophila albomicans</name>
    <name type="common">Fruit fly</name>
    <dbReference type="NCBI Taxonomy" id="7291"/>
    <lineage>
        <taxon>Eukaryota</taxon>
        <taxon>Metazoa</taxon>
        <taxon>Ecdysozoa</taxon>
        <taxon>Arthropoda</taxon>
        <taxon>Hexapoda</taxon>
        <taxon>Insecta</taxon>
        <taxon>Pterygota</taxon>
        <taxon>Neoptera</taxon>
        <taxon>Endopterygota</taxon>
        <taxon>Diptera</taxon>
        <taxon>Brachycera</taxon>
        <taxon>Muscomorpha</taxon>
        <taxon>Ephydroidea</taxon>
        <taxon>Drosophilidae</taxon>
        <taxon>Drosophila</taxon>
    </lineage>
</organism>
<feature type="transmembrane region" description="Helical" evidence="1">
    <location>
        <begin position="62"/>
        <end position="80"/>
    </location>
</feature>
<keyword evidence="1" id="KW-0472">Membrane</keyword>
<feature type="transmembrane region" description="Helical" evidence="1">
    <location>
        <begin position="35"/>
        <end position="56"/>
    </location>
</feature>
<dbReference type="Proteomes" id="UP000515160">
    <property type="component" value="Chromosome 3"/>
</dbReference>
<evidence type="ECO:0000313" key="3">
    <source>
        <dbReference type="RefSeq" id="XP_034104817.1"/>
    </source>
</evidence>
<dbReference type="AlphaFoldDB" id="A0A6P8WZC2"/>
<keyword evidence="1" id="KW-0812">Transmembrane</keyword>